<evidence type="ECO:0000313" key="1">
    <source>
        <dbReference type="EMBL" id="MEV4923541.1"/>
    </source>
</evidence>
<dbReference type="EMBL" id="JBFASG010000009">
    <property type="protein sequence ID" value="MEV4923541.1"/>
    <property type="molecule type" value="Genomic_DNA"/>
</dbReference>
<keyword evidence="2" id="KW-1185">Reference proteome</keyword>
<dbReference type="Proteomes" id="UP001552479">
    <property type="component" value="Unassembled WGS sequence"/>
</dbReference>
<gene>
    <name evidence="1" type="ORF">AB0L03_11920</name>
</gene>
<dbReference type="RefSeq" id="WP_366087804.1">
    <property type="nucleotide sequence ID" value="NZ_JBFASG010000009.1"/>
</dbReference>
<evidence type="ECO:0000313" key="2">
    <source>
        <dbReference type="Proteomes" id="UP001552479"/>
    </source>
</evidence>
<reference evidence="1 2" key="1">
    <citation type="submission" date="2024-06" db="EMBL/GenBank/DDBJ databases">
        <title>The Natural Products Discovery Center: Release of the First 8490 Sequenced Strains for Exploring Actinobacteria Biosynthetic Diversity.</title>
        <authorList>
            <person name="Kalkreuter E."/>
            <person name="Kautsar S.A."/>
            <person name="Yang D."/>
            <person name="Bader C.D."/>
            <person name="Teijaro C.N."/>
            <person name="Fluegel L."/>
            <person name="Davis C.M."/>
            <person name="Simpson J.R."/>
            <person name="Lauterbach L."/>
            <person name="Steele A.D."/>
            <person name="Gui C."/>
            <person name="Meng S."/>
            <person name="Li G."/>
            <person name="Viehrig K."/>
            <person name="Ye F."/>
            <person name="Su P."/>
            <person name="Kiefer A.F."/>
            <person name="Nichols A."/>
            <person name="Cepeda A.J."/>
            <person name="Yan W."/>
            <person name="Fan B."/>
            <person name="Jiang Y."/>
            <person name="Adhikari A."/>
            <person name="Zheng C.-J."/>
            <person name="Schuster L."/>
            <person name="Cowan T.M."/>
            <person name="Smanski M.J."/>
            <person name="Chevrette M.G."/>
            <person name="De Carvalho L.P.S."/>
            <person name="Shen B."/>
        </authorList>
    </citation>
    <scope>NUCLEOTIDE SEQUENCE [LARGE SCALE GENOMIC DNA]</scope>
    <source>
        <strain evidence="1 2">NPDC053791</strain>
    </source>
</reference>
<proteinExistence type="predicted"/>
<sequence>MDLPDIPRTIGGIAAALRPELQPRFWDEVRRIDHPDAAGLLLDDWWRQAVVDTAGDDEAARAALEDAADLHLIEVAREESGGRAMTHDEAMAVISEARAS</sequence>
<protein>
    <submittedName>
        <fullName evidence="1">Uncharacterized protein</fullName>
    </submittedName>
</protein>
<organism evidence="1 2">
    <name type="scientific">Streptomyces roseoverticillatus</name>
    <dbReference type="NCBI Taxonomy" id="66429"/>
    <lineage>
        <taxon>Bacteria</taxon>
        <taxon>Bacillati</taxon>
        <taxon>Actinomycetota</taxon>
        <taxon>Actinomycetes</taxon>
        <taxon>Kitasatosporales</taxon>
        <taxon>Streptomycetaceae</taxon>
        <taxon>Streptomyces</taxon>
    </lineage>
</organism>
<accession>A0ABV3ISS6</accession>
<comment type="caution">
    <text evidence="1">The sequence shown here is derived from an EMBL/GenBank/DDBJ whole genome shotgun (WGS) entry which is preliminary data.</text>
</comment>
<name>A0ABV3ISS6_9ACTN</name>